<organism evidence="1 2">
    <name type="scientific">Leptospira kanakyensis</name>
    <dbReference type="NCBI Taxonomy" id="2484968"/>
    <lineage>
        <taxon>Bacteria</taxon>
        <taxon>Pseudomonadati</taxon>
        <taxon>Spirochaetota</taxon>
        <taxon>Spirochaetia</taxon>
        <taxon>Leptospirales</taxon>
        <taxon>Leptospiraceae</taxon>
        <taxon>Leptospira</taxon>
    </lineage>
</organism>
<accession>A0A6N4QBA7</accession>
<dbReference type="RefSeq" id="WP_135632472.1">
    <property type="nucleotide sequence ID" value="NZ_RQFF01000013.1"/>
</dbReference>
<evidence type="ECO:0000313" key="1">
    <source>
        <dbReference type="EMBL" id="TGK73362.1"/>
    </source>
</evidence>
<sequence>MIKTKSYIFLTIVMFLILFTQVNCHTEYKNAPEVCLAIQAQSQINTNKDLQDLNTGLITEARFTERLRLREEGALVICMVSLIKTKENSNF</sequence>
<dbReference type="Proteomes" id="UP000297239">
    <property type="component" value="Unassembled WGS sequence"/>
</dbReference>
<keyword evidence="2" id="KW-1185">Reference proteome</keyword>
<gene>
    <name evidence="1" type="ORF">EHQ18_05965</name>
</gene>
<dbReference type="EMBL" id="RQFF01000013">
    <property type="protein sequence ID" value="TGK73362.1"/>
    <property type="molecule type" value="Genomic_DNA"/>
</dbReference>
<reference evidence="1" key="1">
    <citation type="journal article" date="2019" name="PLoS Negl. Trop. Dis.">
        <title>Revisiting the worldwide diversity of Leptospira species in the environment.</title>
        <authorList>
            <person name="Vincent A.T."/>
            <person name="Schiettekatte O."/>
            <person name="Bourhy P."/>
            <person name="Veyrier F.J."/>
            <person name="Picardeau M."/>
        </authorList>
    </citation>
    <scope>NUCLEOTIDE SEQUENCE [LARGE SCALE GENOMIC DNA]</scope>
    <source>
        <strain evidence="1">201800293</strain>
    </source>
</reference>
<protein>
    <submittedName>
        <fullName evidence="1">Uncharacterized protein</fullName>
    </submittedName>
</protein>
<name>A0A6N4QBA7_9LEPT</name>
<evidence type="ECO:0000313" key="2">
    <source>
        <dbReference type="Proteomes" id="UP000297239"/>
    </source>
</evidence>
<proteinExistence type="predicted"/>
<dbReference type="AlphaFoldDB" id="A0A6N4QBA7"/>
<comment type="caution">
    <text evidence="1">The sequence shown here is derived from an EMBL/GenBank/DDBJ whole genome shotgun (WGS) entry which is preliminary data.</text>
</comment>